<feature type="region of interest" description="Disordered" evidence="1">
    <location>
        <begin position="702"/>
        <end position="722"/>
    </location>
</feature>
<keyword evidence="3" id="KW-1185">Reference proteome</keyword>
<dbReference type="Proteomes" id="UP000306102">
    <property type="component" value="Unassembled WGS sequence"/>
</dbReference>
<evidence type="ECO:0000313" key="2">
    <source>
        <dbReference type="EMBL" id="THF97306.1"/>
    </source>
</evidence>
<name>A0A4V3WJK5_CAMSN</name>
<feature type="compositionally biased region" description="Low complexity" evidence="1">
    <location>
        <begin position="67"/>
        <end position="77"/>
    </location>
</feature>
<sequence>MSKYGLVDVGTCGFLSKRNFEELHMDGTASTKLLIKEDVEYDDIDFNHSCNSLSSPTNNANITVKETTTTTGGNNSSMNKFGEGEKETEVDQDEKGGNKNNKEEIKEEEEDERGRKISDFDGSLIGSPSFREYCTNVAKDDFKDDGNSDGEEKETKVKGSHCNASPKSNEDMQDMRNCYDSLLSAAAATANSAYVSHLTTSSISEFSESLRDMGTCLLEKTALNDDEESGKVLSVLGNVQFDLQKLVDSYRSHVILTITTPSESLLNELRTVEEMKRQCDEKRNLYEYMVAQQKEKGKSKSGKMEVCTSQELQAARDEYDEEATLCVFRLKSLKQGQCRSLLTQAARHHAAQLNFFRKGLKFLEAVEPHIRLVTEKQHIDYQLSGLDDGEDGENEGVETNDDGELSCDYRQNKQGLDAVSTSRNSMELDQVDIPCPQVSTVENAEVNLNKSMGEHNFNREHRVGSHSAPIFAEKKFDPAERAREMQPSARKFHSYVLPTPVDVKSSISRTNGSDLQLRPTSHIGSSQSLWHSSPLEPEKREKDFTDDNLSVPTISKAQLKLKESNSNNPSVQVPPTLPQGLSLPQCDAHYAYDTKKFKRQAFSGPLTNKPLSTKTSLSASGPITSSELPQLVSGLLSRVHTLHPSSSPKVSPSASPPIVSSPKISELHELPRPPGGLASKPASSSIEHSAPLVLRNQELSPTNKSQAGAFSSASPLPTPPPLTIPRSFSIPFSNKRGITVHVAKPLESSQHPVKAEEVVSPPLTPISLSNIKLLSTVSEVDSHSGQIKGN</sequence>
<dbReference type="AlphaFoldDB" id="A0A4V3WJK5"/>
<feature type="compositionally biased region" description="Low complexity" evidence="1">
    <location>
        <begin position="644"/>
        <end position="664"/>
    </location>
</feature>
<reference evidence="2 3" key="1">
    <citation type="journal article" date="2018" name="Proc. Natl. Acad. Sci. U.S.A.">
        <title>Draft genome sequence of Camellia sinensis var. sinensis provides insights into the evolution of the tea genome and tea quality.</title>
        <authorList>
            <person name="Wei C."/>
            <person name="Yang H."/>
            <person name="Wang S."/>
            <person name="Zhao J."/>
            <person name="Liu C."/>
            <person name="Gao L."/>
            <person name="Xia E."/>
            <person name="Lu Y."/>
            <person name="Tai Y."/>
            <person name="She G."/>
            <person name="Sun J."/>
            <person name="Cao H."/>
            <person name="Tong W."/>
            <person name="Gao Q."/>
            <person name="Li Y."/>
            <person name="Deng W."/>
            <person name="Jiang X."/>
            <person name="Wang W."/>
            <person name="Chen Q."/>
            <person name="Zhang S."/>
            <person name="Li H."/>
            <person name="Wu J."/>
            <person name="Wang P."/>
            <person name="Li P."/>
            <person name="Shi C."/>
            <person name="Zheng F."/>
            <person name="Jian J."/>
            <person name="Huang B."/>
            <person name="Shan D."/>
            <person name="Shi M."/>
            <person name="Fang C."/>
            <person name="Yue Y."/>
            <person name="Li F."/>
            <person name="Li D."/>
            <person name="Wei S."/>
            <person name="Han B."/>
            <person name="Jiang C."/>
            <person name="Yin Y."/>
            <person name="Xia T."/>
            <person name="Zhang Z."/>
            <person name="Bennetzen J.L."/>
            <person name="Zhao S."/>
            <person name="Wan X."/>
        </authorList>
    </citation>
    <scope>NUCLEOTIDE SEQUENCE [LARGE SCALE GENOMIC DNA]</scope>
    <source>
        <strain evidence="3">cv. Shuchazao</strain>
        <tissue evidence="2">Leaf</tissue>
    </source>
</reference>
<feature type="compositionally biased region" description="Polar residues" evidence="1">
    <location>
        <begin position="547"/>
        <end position="556"/>
    </location>
</feature>
<evidence type="ECO:0000256" key="1">
    <source>
        <dbReference type="SAM" id="MobiDB-lite"/>
    </source>
</evidence>
<dbReference type="SUPFAM" id="SSF103657">
    <property type="entry name" value="BAR/IMD domain-like"/>
    <property type="match status" value="1"/>
</dbReference>
<evidence type="ECO:0008006" key="4">
    <source>
        <dbReference type="Google" id="ProtNLM"/>
    </source>
</evidence>
<feature type="compositionally biased region" description="Polar residues" evidence="1">
    <location>
        <begin position="702"/>
        <end position="714"/>
    </location>
</feature>
<accession>A0A4V3WJK5</accession>
<dbReference type="PANTHER" id="PTHR34119">
    <property type="entry name" value="HYDROXYPROLINE-RICH GLYCOPROTEIN-LIKE"/>
    <property type="match status" value="1"/>
</dbReference>
<evidence type="ECO:0000313" key="3">
    <source>
        <dbReference type="Proteomes" id="UP000306102"/>
    </source>
</evidence>
<feature type="region of interest" description="Disordered" evidence="1">
    <location>
        <begin position="642"/>
        <end position="686"/>
    </location>
</feature>
<feature type="region of interest" description="Disordered" evidence="1">
    <location>
        <begin position="503"/>
        <end position="580"/>
    </location>
</feature>
<feature type="compositionally biased region" description="Basic and acidic residues" evidence="1">
    <location>
        <begin position="536"/>
        <end position="545"/>
    </location>
</feature>
<dbReference type="InterPro" id="IPR027267">
    <property type="entry name" value="AH/BAR_dom_sf"/>
</dbReference>
<organism evidence="2 3">
    <name type="scientific">Camellia sinensis var. sinensis</name>
    <name type="common">China tea</name>
    <dbReference type="NCBI Taxonomy" id="542762"/>
    <lineage>
        <taxon>Eukaryota</taxon>
        <taxon>Viridiplantae</taxon>
        <taxon>Streptophyta</taxon>
        <taxon>Embryophyta</taxon>
        <taxon>Tracheophyta</taxon>
        <taxon>Spermatophyta</taxon>
        <taxon>Magnoliopsida</taxon>
        <taxon>eudicotyledons</taxon>
        <taxon>Gunneridae</taxon>
        <taxon>Pentapetalae</taxon>
        <taxon>asterids</taxon>
        <taxon>Ericales</taxon>
        <taxon>Theaceae</taxon>
        <taxon>Camellia</taxon>
    </lineage>
</organism>
<dbReference type="CDD" id="cd07307">
    <property type="entry name" value="BAR"/>
    <property type="match status" value="1"/>
</dbReference>
<feature type="region of interest" description="Disordered" evidence="1">
    <location>
        <begin position="140"/>
        <end position="169"/>
    </location>
</feature>
<dbReference type="InterPro" id="IPR037488">
    <property type="entry name" value="At2g33490-like"/>
</dbReference>
<feature type="region of interest" description="Disordered" evidence="1">
    <location>
        <begin position="66"/>
        <end position="123"/>
    </location>
</feature>
<gene>
    <name evidence="2" type="ORF">TEA_013061</name>
</gene>
<comment type="caution">
    <text evidence="2">The sequence shown here is derived from an EMBL/GenBank/DDBJ whole genome shotgun (WGS) entry which is preliminary data.</text>
</comment>
<feature type="compositionally biased region" description="Polar residues" evidence="1">
    <location>
        <begin position="605"/>
        <end position="624"/>
    </location>
</feature>
<dbReference type="STRING" id="542762.A0A4V3WJK5"/>
<feature type="region of interest" description="Disordered" evidence="1">
    <location>
        <begin position="385"/>
        <end position="407"/>
    </location>
</feature>
<feature type="compositionally biased region" description="Acidic residues" evidence="1">
    <location>
        <begin position="387"/>
        <end position="405"/>
    </location>
</feature>
<dbReference type="EMBL" id="SDRB02012578">
    <property type="protein sequence ID" value="THF97306.1"/>
    <property type="molecule type" value="Genomic_DNA"/>
</dbReference>
<feature type="region of interest" description="Disordered" evidence="1">
    <location>
        <begin position="603"/>
        <end position="624"/>
    </location>
</feature>
<feature type="compositionally biased region" description="Polar residues" evidence="1">
    <location>
        <begin position="505"/>
        <end position="531"/>
    </location>
</feature>
<proteinExistence type="predicted"/>
<protein>
    <recommendedName>
        <fullName evidence="4">BAR domain-containing protein</fullName>
    </recommendedName>
</protein>
<dbReference type="Gene3D" id="1.20.1270.60">
    <property type="entry name" value="Arfaptin homology (AH) domain/BAR domain"/>
    <property type="match status" value="1"/>
</dbReference>
<dbReference type="PANTHER" id="PTHR34119:SF21">
    <property type="entry name" value="BAR DOMAIN-CONTAINING PROTEIN"/>
    <property type="match status" value="1"/>
</dbReference>
<feature type="compositionally biased region" description="Basic and acidic residues" evidence="1">
    <location>
        <begin position="82"/>
        <end position="105"/>
    </location>
</feature>
<feature type="compositionally biased region" description="Polar residues" evidence="1">
    <location>
        <begin position="564"/>
        <end position="573"/>
    </location>
</feature>